<name>A0A1G7FN26_RHOCA</name>
<accession>A0A1G7FN26</accession>
<sequence length="160" mass="16432">MRALLTDIPPALAAPLTEALALCDLVPVQTDASVLLLGAGDPAQALARIADFAASRPEAGRAGADRIASGQVVWLLPAGQAAVLQGTLARAALTHAPQLRVNALHLAPRRPPPAPWQAAWTAATQHPGPPPLPQALAQALRLIVQGPALTGQVVNVVARR</sequence>
<reference evidence="1 2" key="1">
    <citation type="submission" date="2016-10" db="EMBL/GenBank/DDBJ databases">
        <authorList>
            <person name="de Groot N.N."/>
        </authorList>
    </citation>
    <scope>NUCLEOTIDE SEQUENCE [LARGE SCALE GENOMIC DNA]</scope>
    <source>
        <strain evidence="2">DSM 938 / 37b4</strain>
    </source>
</reference>
<dbReference type="AlphaFoldDB" id="A0A1G7FN26"/>
<protein>
    <submittedName>
        <fullName evidence="1">Uncharacterized protein</fullName>
    </submittedName>
</protein>
<evidence type="ECO:0000313" key="2">
    <source>
        <dbReference type="Proteomes" id="UP000183812"/>
    </source>
</evidence>
<proteinExistence type="predicted"/>
<evidence type="ECO:0000313" key="1">
    <source>
        <dbReference type="EMBL" id="SDE77276.1"/>
    </source>
</evidence>
<dbReference type="EMBL" id="FNAY01000003">
    <property type="protein sequence ID" value="SDE77276.1"/>
    <property type="molecule type" value="Genomic_DNA"/>
</dbReference>
<gene>
    <name evidence="1" type="ORF">SAMN04244550_01042</name>
</gene>
<organism evidence="1 2">
    <name type="scientific">Rhodobacter capsulatus</name>
    <name type="common">Rhodopseudomonas capsulata</name>
    <dbReference type="NCBI Taxonomy" id="1061"/>
    <lineage>
        <taxon>Bacteria</taxon>
        <taxon>Pseudomonadati</taxon>
        <taxon>Pseudomonadota</taxon>
        <taxon>Alphaproteobacteria</taxon>
        <taxon>Rhodobacterales</taxon>
        <taxon>Rhodobacter group</taxon>
        <taxon>Rhodobacter</taxon>
    </lineage>
</organism>
<dbReference type="Proteomes" id="UP000183812">
    <property type="component" value="Unassembled WGS sequence"/>
</dbReference>